<feature type="transmembrane region" description="Helical" evidence="2">
    <location>
        <begin position="20"/>
        <end position="41"/>
    </location>
</feature>
<sequence length="201" mass="22080">MQSINLYTSEFQPDRSPLQLKQIGLVGIVLVVLLVAISVWYEMVTANLRDSFRQAERDIAQLEAERDAFARASQSIQTEDLDQTIVELRETITERLALARLIGDQDLGNDQGFSQQMTALANYSSERLSLQGFKVGGAGLSLTMQGQVIESADAASFLDDLQADEAFADTRFGLLSIVPEPPAFGFVVSRPPQPDDEEGQP</sequence>
<evidence type="ECO:0000313" key="3">
    <source>
        <dbReference type="EMBL" id="MDX6847733.1"/>
    </source>
</evidence>
<keyword evidence="2" id="KW-1133">Transmembrane helix</keyword>
<organism evidence="3 4">
    <name type="scientific">Gilvimarinus gilvus</name>
    <dbReference type="NCBI Taxonomy" id="3058038"/>
    <lineage>
        <taxon>Bacteria</taxon>
        <taxon>Pseudomonadati</taxon>
        <taxon>Pseudomonadota</taxon>
        <taxon>Gammaproteobacteria</taxon>
        <taxon>Cellvibrionales</taxon>
        <taxon>Cellvibrionaceae</taxon>
        <taxon>Gilvimarinus</taxon>
    </lineage>
</organism>
<proteinExistence type="predicted"/>
<protein>
    <recommendedName>
        <fullName evidence="5">Fimbrial assembly protein</fullName>
    </recommendedName>
</protein>
<keyword evidence="1" id="KW-0175">Coiled coil</keyword>
<dbReference type="RefSeq" id="WP_302724338.1">
    <property type="nucleotide sequence ID" value="NZ_JAULRU010000797.1"/>
</dbReference>
<name>A0ABU4RVN7_9GAMM</name>
<evidence type="ECO:0000256" key="2">
    <source>
        <dbReference type="SAM" id="Phobius"/>
    </source>
</evidence>
<keyword evidence="4" id="KW-1185">Reference proteome</keyword>
<accession>A0ABU4RVN7</accession>
<reference evidence="3 4" key="1">
    <citation type="submission" date="2023-11" db="EMBL/GenBank/DDBJ databases">
        <title>Gilvimarinus fulvus sp. nov., isolated from the surface of Kelp.</title>
        <authorList>
            <person name="Sun Y.Y."/>
            <person name="Gong Y."/>
            <person name="Du Z.J."/>
        </authorList>
    </citation>
    <scope>NUCLEOTIDE SEQUENCE [LARGE SCALE GENOMIC DNA]</scope>
    <source>
        <strain evidence="3 4">SDUM040013</strain>
    </source>
</reference>
<evidence type="ECO:0008006" key="5">
    <source>
        <dbReference type="Google" id="ProtNLM"/>
    </source>
</evidence>
<keyword evidence="2" id="KW-0812">Transmembrane</keyword>
<comment type="caution">
    <text evidence="3">The sequence shown here is derived from an EMBL/GenBank/DDBJ whole genome shotgun (WGS) entry which is preliminary data.</text>
</comment>
<keyword evidence="2" id="KW-0472">Membrane</keyword>
<dbReference type="Proteomes" id="UP001273505">
    <property type="component" value="Unassembled WGS sequence"/>
</dbReference>
<dbReference type="EMBL" id="JAXAFO010000001">
    <property type="protein sequence ID" value="MDX6847733.1"/>
    <property type="molecule type" value="Genomic_DNA"/>
</dbReference>
<evidence type="ECO:0000313" key="4">
    <source>
        <dbReference type="Proteomes" id="UP001273505"/>
    </source>
</evidence>
<evidence type="ECO:0000256" key="1">
    <source>
        <dbReference type="SAM" id="Coils"/>
    </source>
</evidence>
<feature type="coiled-coil region" evidence="1">
    <location>
        <begin position="45"/>
        <end position="79"/>
    </location>
</feature>
<gene>
    <name evidence="3" type="ORF">SCD92_00085</name>
</gene>